<dbReference type="OrthoDB" id="384737at2"/>
<dbReference type="PROSITE" id="PS50088">
    <property type="entry name" value="ANK_REPEAT"/>
    <property type="match status" value="2"/>
</dbReference>
<dbReference type="PROSITE" id="PS50937">
    <property type="entry name" value="HTH_MERR_2"/>
    <property type="match status" value="1"/>
</dbReference>
<evidence type="ECO:0000313" key="6">
    <source>
        <dbReference type="Proteomes" id="UP000249260"/>
    </source>
</evidence>
<evidence type="ECO:0000256" key="1">
    <source>
        <dbReference type="ARBA" id="ARBA00022737"/>
    </source>
</evidence>
<evidence type="ECO:0000256" key="3">
    <source>
        <dbReference type="PROSITE-ProRule" id="PRU00023"/>
    </source>
</evidence>
<feature type="repeat" description="ANK" evidence="3">
    <location>
        <begin position="468"/>
        <end position="500"/>
    </location>
</feature>
<dbReference type="Proteomes" id="UP000249260">
    <property type="component" value="Unassembled WGS sequence"/>
</dbReference>
<dbReference type="GO" id="GO:0006355">
    <property type="term" value="P:regulation of DNA-templated transcription"/>
    <property type="evidence" value="ECO:0007669"/>
    <property type="project" value="InterPro"/>
</dbReference>
<dbReference type="PROSITE" id="PS50297">
    <property type="entry name" value="ANK_REP_REGION"/>
    <property type="match status" value="2"/>
</dbReference>
<feature type="domain" description="HTH merR-type" evidence="4">
    <location>
        <begin position="5"/>
        <end position="74"/>
    </location>
</feature>
<dbReference type="SUPFAM" id="SSF46955">
    <property type="entry name" value="Putative DNA-binding domain"/>
    <property type="match status" value="1"/>
</dbReference>
<keyword evidence="2 3" id="KW-0040">ANK repeat</keyword>
<dbReference type="InterPro" id="IPR009061">
    <property type="entry name" value="DNA-bd_dom_put_sf"/>
</dbReference>
<proteinExistence type="predicted"/>
<dbReference type="SMART" id="SM00248">
    <property type="entry name" value="ANK"/>
    <property type="match status" value="8"/>
</dbReference>
<comment type="caution">
    <text evidence="5">The sequence shown here is derived from an EMBL/GenBank/DDBJ whole genome shotgun (WGS) entry which is preliminary data.</text>
</comment>
<organism evidence="5 6">
    <name type="scientific">Paenibacillus montanisoli</name>
    <dbReference type="NCBI Taxonomy" id="2081970"/>
    <lineage>
        <taxon>Bacteria</taxon>
        <taxon>Bacillati</taxon>
        <taxon>Bacillota</taxon>
        <taxon>Bacilli</taxon>
        <taxon>Bacillales</taxon>
        <taxon>Paenibacillaceae</taxon>
        <taxon>Paenibacillus</taxon>
    </lineage>
</organism>
<dbReference type="Pfam" id="PF13411">
    <property type="entry name" value="MerR_1"/>
    <property type="match status" value="1"/>
</dbReference>
<dbReference type="SMART" id="SM00422">
    <property type="entry name" value="HTH_MERR"/>
    <property type="match status" value="1"/>
</dbReference>
<dbReference type="RefSeq" id="WP_112884522.1">
    <property type="nucleotide sequence ID" value="NZ_QLUW01000004.1"/>
</dbReference>
<evidence type="ECO:0000256" key="2">
    <source>
        <dbReference type="ARBA" id="ARBA00023043"/>
    </source>
</evidence>
<evidence type="ECO:0000313" key="5">
    <source>
        <dbReference type="EMBL" id="RAP74735.1"/>
    </source>
</evidence>
<accession>A0A328U1H6</accession>
<dbReference type="Gene3D" id="1.25.40.20">
    <property type="entry name" value="Ankyrin repeat-containing domain"/>
    <property type="match status" value="3"/>
</dbReference>
<gene>
    <name evidence="5" type="ORF">DL346_22105</name>
</gene>
<dbReference type="InterPro" id="IPR002110">
    <property type="entry name" value="Ankyrin_rpt"/>
</dbReference>
<protein>
    <recommendedName>
        <fullName evidence="4">HTH merR-type domain-containing protein</fullName>
    </recommendedName>
</protein>
<keyword evidence="1" id="KW-0677">Repeat</keyword>
<dbReference type="PRINTS" id="PR00040">
    <property type="entry name" value="HTHMERR"/>
</dbReference>
<dbReference type="SUPFAM" id="SSF48403">
    <property type="entry name" value="Ankyrin repeat"/>
    <property type="match status" value="1"/>
</dbReference>
<sequence>MSSSYYRTGQFAAMSGVTTRTLRYYDRIGLLKPAEMSEAGQRLYSDDDLARLQQIITLKFIGFPLEQIKGILELRSVNAASMLAMQREWMEEKIAHMQRVVNAIKGAERIAGQEQDGYAENLKTIIEVIELETNKDWQDEFLTAAVNGNEDKARAVLAADKEIPRRSIHAAAALGDAESVRLLLQGDAALAAKPGGPANGEPLLYLAFSCFLSNPQYTEHFVQTARLLIAHGADVNASLPQKDDPHERRLSALYGAVGQAGNAAVGKILLEAGADPNDGESLYHAAEWPSHECLTLLFEYGVDANATPALMRKLDFEDYFGVRLFLENGTDPNLTLGTLGPPLYWAIFRGRSASIIELLIQYGADVNAAGADGKTVYQMAVRYGRTDIADMLRIHGAAAKAERIDELFGAYAVSGEIAVREILRQEPGLLASMSRKDRLMLLEFAEMNKAESVNLMLETGFDITAKKEPGTALHFAAWFGHIETVRVLIAHGASLTATNAYGGMPLNSAIHGSLHCPTSRKGAHAAVVEALIKAGSAVPQVASGSKDVFEVLRRHGALA</sequence>
<dbReference type="InterPro" id="IPR036770">
    <property type="entry name" value="Ankyrin_rpt-contain_sf"/>
</dbReference>
<name>A0A328U1H6_9BACL</name>
<evidence type="ECO:0000259" key="4">
    <source>
        <dbReference type="PROSITE" id="PS50937"/>
    </source>
</evidence>
<dbReference type="InterPro" id="IPR050745">
    <property type="entry name" value="Multifunctional_regulatory"/>
</dbReference>
<dbReference type="InterPro" id="IPR000551">
    <property type="entry name" value="MerR-type_HTH_dom"/>
</dbReference>
<dbReference type="EMBL" id="QLUW01000004">
    <property type="protein sequence ID" value="RAP74735.1"/>
    <property type="molecule type" value="Genomic_DNA"/>
</dbReference>
<dbReference type="GO" id="GO:0003677">
    <property type="term" value="F:DNA binding"/>
    <property type="evidence" value="ECO:0007669"/>
    <property type="project" value="InterPro"/>
</dbReference>
<feature type="repeat" description="ANK" evidence="3">
    <location>
        <begin position="342"/>
        <end position="371"/>
    </location>
</feature>
<reference evidence="5 6" key="1">
    <citation type="submission" date="2018-06" db="EMBL/GenBank/DDBJ databases">
        <title>Paenibacillus montanisoli sp. nov., isolated from mountain area soil.</title>
        <authorList>
            <person name="Wu M."/>
        </authorList>
    </citation>
    <scope>NUCLEOTIDE SEQUENCE [LARGE SCALE GENOMIC DNA]</scope>
    <source>
        <strain evidence="5 6">RA17</strain>
    </source>
</reference>
<dbReference type="PANTHER" id="PTHR24189">
    <property type="entry name" value="MYOTROPHIN"/>
    <property type="match status" value="1"/>
</dbReference>
<dbReference type="CDD" id="cd01106">
    <property type="entry name" value="HTH_TipAL-Mta"/>
    <property type="match status" value="1"/>
</dbReference>
<dbReference type="AlphaFoldDB" id="A0A328U1H6"/>
<dbReference type="Gene3D" id="1.10.1660.10">
    <property type="match status" value="1"/>
</dbReference>
<keyword evidence="6" id="KW-1185">Reference proteome</keyword>
<dbReference type="PROSITE" id="PS00552">
    <property type="entry name" value="HTH_MERR_1"/>
    <property type="match status" value="1"/>
</dbReference>
<dbReference type="Pfam" id="PF12796">
    <property type="entry name" value="Ank_2"/>
    <property type="match status" value="2"/>
</dbReference>